<dbReference type="Pfam" id="PF01039">
    <property type="entry name" value="Carboxyl_trans"/>
    <property type="match status" value="1"/>
</dbReference>
<evidence type="ECO:0000259" key="3">
    <source>
        <dbReference type="PROSITE" id="PS50989"/>
    </source>
</evidence>
<reference evidence="4 5" key="1">
    <citation type="journal article" date="2019" name="Int. J. Syst. Evol. Microbiol.">
        <title>The Global Catalogue of Microorganisms (GCM) 10K type strain sequencing project: providing services to taxonomists for standard genome sequencing and annotation.</title>
        <authorList>
            <consortium name="The Broad Institute Genomics Platform"/>
            <consortium name="The Broad Institute Genome Sequencing Center for Infectious Disease"/>
            <person name="Wu L."/>
            <person name="Ma J."/>
        </authorList>
    </citation>
    <scope>NUCLEOTIDE SEQUENCE [LARGE SCALE GENOMIC DNA]</scope>
    <source>
        <strain evidence="4 5">JCM 14306</strain>
    </source>
</reference>
<evidence type="ECO:0000259" key="2">
    <source>
        <dbReference type="PROSITE" id="PS50980"/>
    </source>
</evidence>
<evidence type="ECO:0000256" key="1">
    <source>
        <dbReference type="ARBA" id="ARBA00022679"/>
    </source>
</evidence>
<keyword evidence="1 4" id="KW-0808">Transferase</keyword>
<dbReference type="PRINTS" id="PR01070">
    <property type="entry name" value="ACCCTRFRASEB"/>
</dbReference>
<keyword evidence="5" id="KW-1185">Reference proteome</keyword>
<dbReference type="InterPro" id="IPR000438">
    <property type="entry name" value="Acetyl_CoA_COase_Trfase_b_su"/>
</dbReference>
<accession>A0ABN2EZD0</accession>
<feature type="domain" description="CoA carboxyltransferase C-terminal" evidence="3">
    <location>
        <begin position="205"/>
        <end position="440"/>
    </location>
</feature>
<dbReference type="InterPro" id="IPR029045">
    <property type="entry name" value="ClpP/crotonase-like_dom_sf"/>
</dbReference>
<dbReference type="SUPFAM" id="SSF52096">
    <property type="entry name" value="ClpP/crotonase"/>
    <property type="match status" value="2"/>
</dbReference>
<protein>
    <submittedName>
        <fullName evidence="4">Carboxyl transferase domain-containing protein</fullName>
    </submittedName>
</protein>
<proteinExistence type="predicted"/>
<dbReference type="PANTHER" id="PTHR42995">
    <property type="entry name" value="ACETYL-COENZYME A CARBOXYLASE CARBOXYL TRANSFERASE SUBUNIT BETA, CHLOROPLASTIC"/>
    <property type="match status" value="1"/>
</dbReference>
<feature type="domain" description="CoA carboxyltransferase N-terminal" evidence="2">
    <location>
        <begin position="1"/>
        <end position="214"/>
    </location>
</feature>
<organism evidence="4 5">
    <name type="scientific">Kribbella alba</name>
    <dbReference type="NCBI Taxonomy" id="190197"/>
    <lineage>
        <taxon>Bacteria</taxon>
        <taxon>Bacillati</taxon>
        <taxon>Actinomycetota</taxon>
        <taxon>Actinomycetes</taxon>
        <taxon>Propionibacteriales</taxon>
        <taxon>Kribbellaceae</taxon>
        <taxon>Kribbella</taxon>
    </lineage>
</organism>
<dbReference type="Gene3D" id="3.90.226.10">
    <property type="entry name" value="2-enoyl-CoA Hydratase, Chain A, domain 1"/>
    <property type="match status" value="2"/>
</dbReference>
<name>A0ABN2EZD0_9ACTN</name>
<comment type="caution">
    <text evidence="4">The sequence shown here is derived from an EMBL/GenBank/DDBJ whole genome shotgun (WGS) entry which is preliminary data.</text>
</comment>
<dbReference type="Proteomes" id="UP001501319">
    <property type="component" value="Unassembled WGS sequence"/>
</dbReference>
<evidence type="ECO:0000313" key="4">
    <source>
        <dbReference type="EMBL" id="GAA1623680.1"/>
    </source>
</evidence>
<gene>
    <name evidence="4" type="ORF">GCM10009744_08780</name>
</gene>
<dbReference type="InterPro" id="IPR011762">
    <property type="entry name" value="COA_CT_N"/>
</dbReference>
<dbReference type="PROSITE" id="PS50989">
    <property type="entry name" value="COA_CT_CTER"/>
    <property type="match status" value="1"/>
</dbReference>
<dbReference type="PANTHER" id="PTHR42995:SF5">
    <property type="entry name" value="ACETYL-COENZYME A CARBOXYLASE CARBOXYL TRANSFERASE SUBUNIT BETA, CHLOROPLASTIC"/>
    <property type="match status" value="1"/>
</dbReference>
<sequence>MKRPGARDLIDVVLDAGSFESLDDGTEESVVTGRGVMRGRPVAVLVSEFAFQAGSIGEVAATRITNAVRRATAERLPILASTASGGTRMQEGAPAFVEMVRISRALMDHRAAGLPYLVHLRHPTTGGVYASWGSLGHLTVAEPGALIGFLGPKVFEALNGESFPAGVQTAENLAAHGVIDGVVESAELPVLLDRALGVLVDPATAPALPRRTGETNATDGWSSVLRTRRPGRAGVRDLLRYGATCTVRLTEPDASVIVALTRLDGQPCVLVGQDRSQSTLLGPVALRQARRGMRLAQELGLPLVTVIDTPGAELSPAAEEAGIAGEIAQCIATMTTLTVPTVSVLLGQGTGGGALALLPATVVIAAEHAWLAPLPPEGASAILYGDVTHAAELASAQRITATALRETGTVHHIVPERDDDTPESLALAVAAECATHLTAR</sequence>
<dbReference type="InterPro" id="IPR011763">
    <property type="entry name" value="COA_CT_C"/>
</dbReference>
<dbReference type="InterPro" id="IPR034733">
    <property type="entry name" value="AcCoA_carboxyl_beta"/>
</dbReference>
<dbReference type="GO" id="GO:0016740">
    <property type="term" value="F:transferase activity"/>
    <property type="evidence" value="ECO:0007669"/>
    <property type="project" value="UniProtKB-KW"/>
</dbReference>
<dbReference type="EMBL" id="BAAANE010000003">
    <property type="protein sequence ID" value="GAA1623680.1"/>
    <property type="molecule type" value="Genomic_DNA"/>
</dbReference>
<evidence type="ECO:0000313" key="5">
    <source>
        <dbReference type="Proteomes" id="UP001501319"/>
    </source>
</evidence>
<dbReference type="PROSITE" id="PS50980">
    <property type="entry name" value="COA_CT_NTER"/>
    <property type="match status" value="1"/>
</dbReference>